<organism evidence="6 7">
    <name type="scientific">Limnoraphis robusta CS-951</name>
    <dbReference type="NCBI Taxonomy" id="1637645"/>
    <lineage>
        <taxon>Bacteria</taxon>
        <taxon>Bacillati</taxon>
        <taxon>Cyanobacteriota</taxon>
        <taxon>Cyanophyceae</taxon>
        <taxon>Oscillatoriophycideae</taxon>
        <taxon>Oscillatoriales</taxon>
        <taxon>Sirenicapillariaceae</taxon>
        <taxon>Limnoraphis</taxon>
    </lineage>
</organism>
<keyword evidence="3" id="KW-1133">Transmembrane helix</keyword>
<comment type="subcellular location">
    <subcellularLocation>
        <location evidence="1">Endomembrane system</location>
        <topology evidence="1">Multi-pass membrane protein</topology>
    </subcellularLocation>
</comment>
<evidence type="ECO:0000256" key="3">
    <source>
        <dbReference type="ARBA" id="ARBA00022989"/>
    </source>
</evidence>
<name>A0A0F5Y8D5_9CYAN</name>
<comment type="caution">
    <text evidence="6">The sequence shown here is derived from an EMBL/GenBank/DDBJ whole genome shotgun (WGS) entry which is preliminary data.</text>
</comment>
<evidence type="ECO:0000313" key="6">
    <source>
        <dbReference type="EMBL" id="KKD35114.1"/>
    </source>
</evidence>
<keyword evidence="4" id="KW-0472">Membrane</keyword>
<dbReference type="PATRIC" id="fig|1637645.4.peg.325"/>
<reference evidence="6 7" key="1">
    <citation type="submission" date="2015-06" db="EMBL/GenBank/DDBJ databases">
        <title>Draft genome assembly of filamentous brackish cyanobacterium Limnoraphis robusta strain CS-951.</title>
        <authorList>
            <person name="Willis A."/>
            <person name="Parks M."/>
            <person name="Burford M.A."/>
        </authorList>
    </citation>
    <scope>NUCLEOTIDE SEQUENCE [LARGE SCALE GENOMIC DNA]</scope>
    <source>
        <strain evidence="6 7">CS-951</strain>
    </source>
</reference>
<accession>A0A0F5Y8D5</accession>
<protein>
    <recommendedName>
        <fullName evidence="5">DUF1232 domain-containing protein</fullName>
    </recommendedName>
</protein>
<dbReference type="AlphaFoldDB" id="A0A0F5Y8D5"/>
<evidence type="ECO:0000259" key="5">
    <source>
        <dbReference type="Pfam" id="PF06803"/>
    </source>
</evidence>
<gene>
    <name evidence="6" type="ORF">WN50_27125</name>
</gene>
<evidence type="ECO:0000256" key="1">
    <source>
        <dbReference type="ARBA" id="ARBA00004127"/>
    </source>
</evidence>
<dbReference type="InterPro" id="IPR010652">
    <property type="entry name" value="DUF1232"/>
</dbReference>
<keyword evidence="2" id="KW-0812">Transmembrane</keyword>
<evidence type="ECO:0000313" key="7">
    <source>
        <dbReference type="Proteomes" id="UP000033607"/>
    </source>
</evidence>
<dbReference type="Proteomes" id="UP000033607">
    <property type="component" value="Unassembled WGS sequence"/>
</dbReference>
<dbReference type="GO" id="GO:0012505">
    <property type="term" value="C:endomembrane system"/>
    <property type="evidence" value="ECO:0007669"/>
    <property type="project" value="UniProtKB-SubCell"/>
</dbReference>
<dbReference type="Pfam" id="PF06803">
    <property type="entry name" value="DUF1232"/>
    <property type="match status" value="1"/>
</dbReference>
<evidence type="ECO:0000256" key="2">
    <source>
        <dbReference type="ARBA" id="ARBA00022692"/>
    </source>
</evidence>
<dbReference type="RefSeq" id="WP_046281733.1">
    <property type="nucleotide sequence ID" value="NZ_LATL02000016.1"/>
</dbReference>
<feature type="domain" description="DUF1232" evidence="5">
    <location>
        <begin position="24"/>
        <end position="57"/>
    </location>
</feature>
<dbReference type="EMBL" id="LATL02000016">
    <property type="protein sequence ID" value="KKD35114.1"/>
    <property type="molecule type" value="Genomic_DNA"/>
</dbReference>
<proteinExistence type="predicted"/>
<evidence type="ECO:0000256" key="4">
    <source>
        <dbReference type="ARBA" id="ARBA00023136"/>
    </source>
</evidence>
<sequence length="106" mass="11764">MRISIQALYNLYRGIIRNPKSRGWVILGTLVYLLSPLDISPDIIPIVGQIDDVVLLTILFSEVYQMFVDYTRSLTGQVSEEDSNAKVSQGSTASQTVVDVEAETID</sequence>
<dbReference type="OrthoDB" id="573033at2"/>